<dbReference type="EMBL" id="UZAF01016733">
    <property type="protein sequence ID" value="VDO33070.1"/>
    <property type="molecule type" value="Genomic_DNA"/>
</dbReference>
<accession>A0A0N4WBJ6</accession>
<dbReference type="Proteomes" id="UP000268014">
    <property type="component" value="Unassembled WGS sequence"/>
</dbReference>
<evidence type="ECO:0000313" key="2">
    <source>
        <dbReference type="Proteomes" id="UP000268014"/>
    </source>
</evidence>
<dbReference type="WBParaSite" id="HPLM_0000782401-mRNA-1">
    <property type="protein sequence ID" value="HPLM_0000782401-mRNA-1"/>
    <property type="gene ID" value="HPLM_0000782401"/>
</dbReference>
<name>A0A0N4WBJ6_HAEPC</name>
<reference evidence="3" key="1">
    <citation type="submission" date="2017-02" db="UniProtKB">
        <authorList>
            <consortium name="WormBaseParasite"/>
        </authorList>
    </citation>
    <scope>IDENTIFICATION</scope>
</reference>
<gene>
    <name evidence="1" type="ORF">HPLM_LOCUS7816</name>
</gene>
<dbReference type="AlphaFoldDB" id="A0A0N4WBJ6"/>
<evidence type="ECO:0000313" key="3">
    <source>
        <dbReference type="WBParaSite" id="HPLM_0000782401-mRNA-1"/>
    </source>
</evidence>
<keyword evidence="2" id="KW-1185">Reference proteome</keyword>
<proteinExistence type="predicted"/>
<protein>
    <submittedName>
        <fullName evidence="3">Secreted protein</fullName>
    </submittedName>
</protein>
<sequence length="79" mass="8943">MKGNGESHLRLLLGPLRQPRLPAYPPSWAIQIYRSSGSPFRNPTSHNVAKNCTAPCPDRIKPYIQRICHHLKSEIRPSS</sequence>
<evidence type="ECO:0000313" key="1">
    <source>
        <dbReference type="EMBL" id="VDO33070.1"/>
    </source>
</evidence>
<reference evidence="1 2" key="2">
    <citation type="submission" date="2018-11" db="EMBL/GenBank/DDBJ databases">
        <authorList>
            <consortium name="Pathogen Informatics"/>
        </authorList>
    </citation>
    <scope>NUCLEOTIDE SEQUENCE [LARGE SCALE GENOMIC DNA]</scope>
    <source>
        <strain evidence="1 2">MHpl1</strain>
    </source>
</reference>
<organism evidence="3">
    <name type="scientific">Haemonchus placei</name>
    <name type="common">Barber's pole worm</name>
    <dbReference type="NCBI Taxonomy" id="6290"/>
    <lineage>
        <taxon>Eukaryota</taxon>
        <taxon>Metazoa</taxon>
        <taxon>Ecdysozoa</taxon>
        <taxon>Nematoda</taxon>
        <taxon>Chromadorea</taxon>
        <taxon>Rhabditida</taxon>
        <taxon>Rhabditina</taxon>
        <taxon>Rhabditomorpha</taxon>
        <taxon>Strongyloidea</taxon>
        <taxon>Trichostrongylidae</taxon>
        <taxon>Haemonchus</taxon>
    </lineage>
</organism>